<feature type="compositionally biased region" description="Low complexity" evidence="1">
    <location>
        <begin position="200"/>
        <end position="219"/>
    </location>
</feature>
<evidence type="ECO:0000256" key="1">
    <source>
        <dbReference type="SAM" id="MobiDB-lite"/>
    </source>
</evidence>
<evidence type="ECO:0000313" key="4">
    <source>
        <dbReference type="Proteomes" id="UP001153292"/>
    </source>
</evidence>
<feature type="compositionally biased region" description="Gly residues" evidence="1">
    <location>
        <begin position="180"/>
        <end position="199"/>
    </location>
</feature>
<feature type="compositionally biased region" description="Pro residues" evidence="1">
    <location>
        <begin position="73"/>
        <end position="83"/>
    </location>
</feature>
<keyword evidence="4" id="KW-1185">Reference proteome</keyword>
<name>A0ABN8ASU7_CHISP</name>
<keyword evidence="2" id="KW-0732">Signal</keyword>
<feature type="region of interest" description="Disordered" evidence="1">
    <location>
        <begin position="288"/>
        <end position="337"/>
    </location>
</feature>
<organism evidence="3 4">
    <name type="scientific">Chilo suppressalis</name>
    <name type="common">Asiatic rice borer moth</name>
    <dbReference type="NCBI Taxonomy" id="168631"/>
    <lineage>
        <taxon>Eukaryota</taxon>
        <taxon>Metazoa</taxon>
        <taxon>Ecdysozoa</taxon>
        <taxon>Arthropoda</taxon>
        <taxon>Hexapoda</taxon>
        <taxon>Insecta</taxon>
        <taxon>Pterygota</taxon>
        <taxon>Neoptera</taxon>
        <taxon>Endopterygota</taxon>
        <taxon>Lepidoptera</taxon>
        <taxon>Glossata</taxon>
        <taxon>Ditrysia</taxon>
        <taxon>Pyraloidea</taxon>
        <taxon>Crambidae</taxon>
        <taxon>Crambinae</taxon>
        <taxon>Chilo</taxon>
    </lineage>
</organism>
<feature type="region of interest" description="Disordered" evidence="1">
    <location>
        <begin position="58"/>
        <end position="231"/>
    </location>
</feature>
<evidence type="ECO:0000313" key="3">
    <source>
        <dbReference type="EMBL" id="CAH0397945.1"/>
    </source>
</evidence>
<sequence length="367" mass="37783">MDWRSALVAFSLVLYADGFSKYGRSCKDIGCLNSEVCVLAEDQCSFGQTSNCGTYPTCKKKSQVEGHSEPAKPSVPLPTPKPHAPSNTFDSPPSYPAPAPPRNDNPYGGSSPYGGHSQGGGSPYGGNNSPYGGNNPPYGGNNSPYGGNNSPYGGNNPSYGGSNPPYGGSNPPYGGNNSPYGGGNSPYGGGNSPYGGTANGGRNPYGGNSPYGGSRPSSGGSFGSGGGGGPLDSIINTLNKYANNGGGGSTGHTGSTGTNQPGSNGLSNIFGNILNDLTKNGGLNNLFNSRPIQENPNYASPNYNSRSSKPQNYPSGQPSYQTPTQNKNYAHPGAATTHKPVSYGWNVGMTVMLTYLIRRYIQHTVQN</sequence>
<feature type="compositionally biased region" description="Low complexity" evidence="1">
    <location>
        <begin position="125"/>
        <end position="179"/>
    </location>
</feature>
<accession>A0ABN8ASU7</accession>
<gene>
    <name evidence="3" type="ORF">CHILSU_LOCUS1047</name>
</gene>
<dbReference type="EMBL" id="OU963903">
    <property type="protein sequence ID" value="CAH0397945.1"/>
    <property type="molecule type" value="Genomic_DNA"/>
</dbReference>
<feature type="compositionally biased region" description="Low complexity" evidence="1">
    <location>
        <begin position="105"/>
        <end position="115"/>
    </location>
</feature>
<reference evidence="3" key="1">
    <citation type="submission" date="2021-12" db="EMBL/GenBank/DDBJ databases">
        <authorList>
            <person name="King R."/>
        </authorList>
    </citation>
    <scope>NUCLEOTIDE SEQUENCE</scope>
</reference>
<dbReference type="Proteomes" id="UP001153292">
    <property type="component" value="Chromosome 10"/>
</dbReference>
<proteinExistence type="predicted"/>
<feature type="compositionally biased region" description="Polar residues" evidence="1">
    <location>
        <begin position="288"/>
        <end position="328"/>
    </location>
</feature>
<evidence type="ECO:0000256" key="2">
    <source>
        <dbReference type="SAM" id="SignalP"/>
    </source>
</evidence>
<feature type="compositionally biased region" description="Pro residues" evidence="1">
    <location>
        <begin position="93"/>
        <end position="103"/>
    </location>
</feature>
<dbReference type="PANTHER" id="PTHR39956:SF1">
    <property type="entry name" value="GH09530P-RELATED"/>
    <property type="match status" value="1"/>
</dbReference>
<feature type="chain" id="PRO_5047003611" evidence="2">
    <location>
        <begin position="19"/>
        <end position="367"/>
    </location>
</feature>
<feature type="compositionally biased region" description="Gly residues" evidence="1">
    <location>
        <begin position="220"/>
        <end position="230"/>
    </location>
</feature>
<protein>
    <submittedName>
        <fullName evidence="3">Uncharacterized protein</fullName>
    </submittedName>
</protein>
<feature type="signal peptide" evidence="2">
    <location>
        <begin position="1"/>
        <end position="18"/>
    </location>
</feature>
<dbReference type="PANTHER" id="PTHR39956">
    <property type="entry name" value="GH09530P-RELATED"/>
    <property type="match status" value="1"/>
</dbReference>